<dbReference type="EMBL" id="LN854557">
    <property type="protein sequence ID" value="CRL44604.1"/>
    <property type="molecule type" value="Genomic_DNA"/>
</dbReference>
<dbReference type="InterPro" id="IPR036249">
    <property type="entry name" value="Thioredoxin-like_sf"/>
</dbReference>
<reference evidence="4 6" key="2">
    <citation type="submission" date="2015-05" db="EMBL/GenBank/DDBJ databases">
        <authorList>
            <person name="Goodhead I."/>
        </authorList>
    </citation>
    <scope>NUCLEOTIDE SEQUENCE [LARGE SCALE GENOMIC DNA]</scope>
    <source>
        <strain evidence="4">B4</strain>
        <strain evidence="6">morsitans</strain>
    </source>
</reference>
<feature type="domain" description="Thioredoxin" evidence="2">
    <location>
        <begin position="31"/>
        <end position="166"/>
    </location>
</feature>
<gene>
    <name evidence="4" type="primary">dsbE_1</name>
    <name evidence="3" type="ordered locus">SG0771</name>
    <name evidence="4" type="ORF">SGGMMB4_01793</name>
</gene>
<dbReference type="GO" id="GO:0016491">
    <property type="term" value="F:oxidoreductase activity"/>
    <property type="evidence" value="ECO:0007669"/>
    <property type="project" value="InterPro"/>
</dbReference>
<keyword evidence="1" id="KW-1133">Transmembrane helix</keyword>
<evidence type="ECO:0000313" key="4">
    <source>
        <dbReference type="EMBL" id="CRL44604.1"/>
    </source>
</evidence>
<sequence length="167" mass="18253">MSRLTRVVREVAMLALIATAIMFGMDWLRAPQLPDNLAQPPLSAMQGEVDLAQLSQQSPVLVYVWASWCGVCKLTTSTVASLSRNGTQVVSVALRSGNDARVATWLEKKGVQGIAINDESGVLGQRWQINATPTFMVLYKGRVVSTTSGWTSSPGLKLRLWWATKYA</sequence>
<dbReference type="PANTHER" id="PTHR42852:SF17">
    <property type="entry name" value="THIOREDOXIN-LIKE PROTEIN HI_1115"/>
    <property type="match status" value="1"/>
</dbReference>
<evidence type="ECO:0000313" key="3">
    <source>
        <dbReference type="EMBL" id="BAE74046.1"/>
    </source>
</evidence>
<dbReference type="BioCyc" id="SGLO343509:SGP1_RS06595-MONOMER"/>
<dbReference type="eggNOG" id="COG0526">
    <property type="taxonomic scope" value="Bacteria"/>
</dbReference>
<dbReference type="Proteomes" id="UP000245838">
    <property type="component" value="Chromosome sggmmb4_Chromosome"/>
</dbReference>
<dbReference type="InterPro" id="IPR013766">
    <property type="entry name" value="Thioredoxin_domain"/>
</dbReference>
<dbReference type="Pfam" id="PF08534">
    <property type="entry name" value="Redoxin"/>
    <property type="match status" value="1"/>
</dbReference>
<accession>Q2NUX9</accession>
<keyword evidence="1" id="KW-0812">Transmembrane</keyword>
<dbReference type="Proteomes" id="UP000001932">
    <property type="component" value="Chromosome"/>
</dbReference>
<dbReference type="OrthoDB" id="9790390at2"/>
<dbReference type="AlphaFoldDB" id="Q2NUX9"/>
<dbReference type="SUPFAM" id="SSF52833">
    <property type="entry name" value="Thioredoxin-like"/>
    <property type="match status" value="1"/>
</dbReference>
<keyword evidence="1" id="KW-0472">Membrane</keyword>
<feature type="transmembrane region" description="Helical" evidence="1">
    <location>
        <begin position="7"/>
        <end position="28"/>
    </location>
</feature>
<dbReference type="CDD" id="cd03011">
    <property type="entry name" value="TlpA_like_ScsD_MtbDsbE"/>
    <property type="match status" value="1"/>
</dbReference>
<name>Q2NUX9_SODGM</name>
<dbReference type="EMBL" id="AP008232">
    <property type="protein sequence ID" value="BAE74046.1"/>
    <property type="molecule type" value="Genomic_DNA"/>
</dbReference>
<evidence type="ECO:0000259" key="2">
    <source>
        <dbReference type="PROSITE" id="PS51352"/>
    </source>
</evidence>
<dbReference type="RefSeq" id="WP_011410634.1">
    <property type="nucleotide sequence ID" value="NC_007712.1"/>
</dbReference>
<dbReference type="InterPro" id="IPR013740">
    <property type="entry name" value="Redoxin"/>
</dbReference>
<reference evidence="3 5" key="1">
    <citation type="journal article" date="2006" name="Genome Res.">
        <title>Massive genome erosion and functional adaptations provide insights into the symbiotic lifestyle of Sodalis glossinidius in the tsetse host.</title>
        <authorList>
            <person name="Toh H."/>
            <person name="Weiss B.L."/>
            <person name="Perkin S.A.H."/>
            <person name="Yamashita A."/>
            <person name="Oshima K."/>
            <person name="Hattori M."/>
            <person name="Aksoy S."/>
        </authorList>
    </citation>
    <scope>NUCLEOTIDE SEQUENCE [LARGE SCALE GENOMIC DNA]</scope>
    <source>
        <strain evidence="3">Morsitans</strain>
        <strain evidence="5">morsitans</strain>
    </source>
</reference>
<evidence type="ECO:0000256" key="1">
    <source>
        <dbReference type="SAM" id="Phobius"/>
    </source>
</evidence>
<dbReference type="InterPro" id="IPR050553">
    <property type="entry name" value="Thioredoxin_ResA/DsbE_sf"/>
</dbReference>
<evidence type="ECO:0000313" key="6">
    <source>
        <dbReference type="Proteomes" id="UP000245838"/>
    </source>
</evidence>
<protein>
    <submittedName>
        <fullName evidence="3">Suppressor for copper-sensitivity D</fullName>
    </submittedName>
    <submittedName>
        <fullName evidence="4">Thiol:disulfide interchange protein DsbE</fullName>
    </submittedName>
</protein>
<organism evidence="3 5">
    <name type="scientific">Sodalis glossinidius (strain morsitans)</name>
    <dbReference type="NCBI Taxonomy" id="343509"/>
    <lineage>
        <taxon>Bacteria</taxon>
        <taxon>Pseudomonadati</taxon>
        <taxon>Pseudomonadota</taxon>
        <taxon>Gammaproteobacteria</taxon>
        <taxon>Enterobacterales</taxon>
        <taxon>Bruguierivoracaceae</taxon>
        <taxon>Sodalis</taxon>
    </lineage>
</organism>
<keyword evidence="5" id="KW-1185">Reference proteome</keyword>
<dbReference type="Gene3D" id="3.40.30.10">
    <property type="entry name" value="Glutaredoxin"/>
    <property type="match status" value="1"/>
</dbReference>
<dbReference type="KEGG" id="sgl:SG0771"/>
<proteinExistence type="predicted"/>
<dbReference type="HOGENOM" id="CLU_042529_10_1_6"/>
<dbReference type="STRING" id="343509.SG0771"/>
<dbReference type="PANTHER" id="PTHR42852">
    <property type="entry name" value="THIOL:DISULFIDE INTERCHANGE PROTEIN DSBE"/>
    <property type="match status" value="1"/>
</dbReference>
<dbReference type="PROSITE" id="PS51352">
    <property type="entry name" value="THIOREDOXIN_2"/>
    <property type="match status" value="1"/>
</dbReference>
<evidence type="ECO:0000313" key="5">
    <source>
        <dbReference type="Proteomes" id="UP000001932"/>
    </source>
</evidence>